<sequence length="66" mass="7210">MSKNEAIVNELKTTAQRKEAILGQLCIAWVGHLGQHIILFPGSSHKARTLENSEGGNIDLTAKELK</sequence>
<reference evidence="1 2" key="1">
    <citation type="journal article" date="2012" name="Proc. Natl. Acad. Sci. U.S.A.">
        <title>Comparative genomics of Ceriporiopsis subvermispora and Phanerochaete chrysosporium provide insight into selective ligninolysis.</title>
        <authorList>
            <person name="Fernandez-Fueyo E."/>
            <person name="Ruiz-Duenas F.J."/>
            <person name="Ferreira P."/>
            <person name="Floudas D."/>
            <person name="Hibbett D.S."/>
            <person name="Canessa P."/>
            <person name="Larrondo L.F."/>
            <person name="James T.Y."/>
            <person name="Seelenfreund D."/>
            <person name="Lobos S."/>
            <person name="Polanco R."/>
            <person name="Tello M."/>
            <person name="Honda Y."/>
            <person name="Watanabe T."/>
            <person name="Watanabe T."/>
            <person name="Ryu J.S."/>
            <person name="Kubicek C.P."/>
            <person name="Schmoll M."/>
            <person name="Gaskell J."/>
            <person name="Hammel K.E."/>
            <person name="St John F.J."/>
            <person name="Vanden Wymelenberg A."/>
            <person name="Sabat G."/>
            <person name="Splinter BonDurant S."/>
            <person name="Syed K."/>
            <person name="Yadav J.S."/>
            <person name="Doddapaneni H."/>
            <person name="Subramanian V."/>
            <person name="Lavin J.L."/>
            <person name="Oguiza J.A."/>
            <person name="Perez G."/>
            <person name="Pisabarro A.G."/>
            <person name="Ramirez L."/>
            <person name="Santoyo F."/>
            <person name="Master E."/>
            <person name="Coutinho P.M."/>
            <person name="Henrissat B."/>
            <person name="Lombard V."/>
            <person name="Magnuson J.K."/>
            <person name="Kuees U."/>
            <person name="Hori C."/>
            <person name="Igarashi K."/>
            <person name="Samejima M."/>
            <person name="Held B.W."/>
            <person name="Barry K.W."/>
            <person name="LaButti K.M."/>
            <person name="Lapidus A."/>
            <person name="Lindquist E.A."/>
            <person name="Lucas S.M."/>
            <person name="Riley R."/>
            <person name="Salamov A.A."/>
            <person name="Hoffmeister D."/>
            <person name="Schwenk D."/>
            <person name="Hadar Y."/>
            <person name="Yarden O."/>
            <person name="de Vries R.P."/>
            <person name="Wiebenga A."/>
            <person name="Stenlid J."/>
            <person name="Eastwood D."/>
            <person name="Grigoriev I.V."/>
            <person name="Berka R.M."/>
            <person name="Blanchette R.A."/>
            <person name="Kersten P."/>
            <person name="Martinez A.T."/>
            <person name="Vicuna R."/>
            <person name="Cullen D."/>
        </authorList>
    </citation>
    <scope>NUCLEOTIDE SEQUENCE [LARGE SCALE GENOMIC DNA]</scope>
    <source>
        <strain evidence="1 2">B</strain>
    </source>
</reference>
<evidence type="ECO:0000313" key="2">
    <source>
        <dbReference type="Proteomes" id="UP000016930"/>
    </source>
</evidence>
<dbReference type="Gene3D" id="3.20.20.100">
    <property type="entry name" value="NADP-dependent oxidoreductase domain"/>
    <property type="match status" value="1"/>
</dbReference>
<dbReference type="HOGENOM" id="CLU_2830984_0_0_1"/>
<proteinExistence type="predicted"/>
<dbReference type="AlphaFoldDB" id="M2PTD7"/>
<dbReference type="InterPro" id="IPR036812">
    <property type="entry name" value="NAD(P)_OxRdtase_dom_sf"/>
</dbReference>
<protein>
    <submittedName>
        <fullName evidence="1">Uncharacterized protein</fullName>
    </submittedName>
</protein>
<organism evidence="1 2">
    <name type="scientific">Ceriporiopsis subvermispora (strain B)</name>
    <name type="common">White-rot fungus</name>
    <name type="synonym">Gelatoporia subvermispora</name>
    <dbReference type="NCBI Taxonomy" id="914234"/>
    <lineage>
        <taxon>Eukaryota</taxon>
        <taxon>Fungi</taxon>
        <taxon>Dikarya</taxon>
        <taxon>Basidiomycota</taxon>
        <taxon>Agaricomycotina</taxon>
        <taxon>Agaricomycetes</taxon>
        <taxon>Polyporales</taxon>
        <taxon>Gelatoporiaceae</taxon>
        <taxon>Gelatoporia</taxon>
    </lineage>
</organism>
<evidence type="ECO:0000313" key="1">
    <source>
        <dbReference type="EMBL" id="EMD39944.1"/>
    </source>
</evidence>
<keyword evidence="2" id="KW-1185">Reference proteome</keyword>
<dbReference type="STRING" id="914234.M2PTD7"/>
<accession>M2PTD7</accession>
<dbReference type="EMBL" id="KB445793">
    <property type="protein sequence ID" value="EMD39944.1"/>
    <property type="molecule type" value="Genomic_DNA"/>
</dbReference>
<name>M2PTD7_CERS8</name>
<dbReference type="SUPFAM" id="SSF51430">
    <property type="entry name" value="NAD(P)-linked oxidoreductase"/>
    <property type="match status" value="1"/>
</dbReference>
<dbReference type="Proteomes" id="UP000016930">
    <property type="component" value="Unassembled WGS sequence"/>
</dbReference>
<gene>
    <name evidence="1" type="ORF">CERSUDRAFT_92431</name>
</gene>